<organism evidence="5 6">
    <name type="scientific">Hanamia caeni</name>
    <dbReference type="NCBI Taxonomy" id="2294116"/>
    <lineage>
        <taxon>Bacteria</taxon>
        <taxon>Pseudomonadati</taxon>
        <taxon>Bacteroidota</taxon>
        <taxon>Chitinophagia</taxon>
        <taxon>Chitinophagales</taxon>
        <taxon>Chitinophagaceae</taxon>
        <taxon>Hanamia</taxon>
    </lineage>
</organism>
<comment type="similarity">
    <text evidence="1 2">Belongs to the Dps family.</text>
</comment>
<comment type="caution">
    <text evidence="5">The sequence shown here is derived from an EMBL/GenBank/DDBJ whole genome shotgun (WGS) entry which is preliminary data.</text>
</comment>
<gene>
    <name evidence="5" type="ORF">EFY79_06460</name>
</gene>
<evidence type="ECO:0000259" key="4">
    <source>
        <dbReference type="Pfam" id="PF00210"/>
    </source>
</evidence>
<dbReference type="GO" id="GO:0016722">
    <property type="term" value="F:oxidoreductase activity, acting on metal ions"/>
    <property type="evidence" value="ECO:0007669"/>
    <property type="project" value="InterPro"/>
</dbReference>
<dbReference type="Proteomes" id="UP000267223">
    <property type="component" value="Unassembled WGS sequence"/>
</dbReference>
<feature type="compositionally biased region" description="Polar residues" evidence="3">
    <location>
        <begin position="17"/>
        <end position="28"/>
    </location>
</feature>
<accession>A0A3M9NJK0</accession>
<dbReference type="PANTHER" id="PTHR42932:SF3">
    <property type="entry name" value="DNA PROTECTION DURING STARVATION PROTEIN"/>
    <property type="match status" value="1"/>
</dbReference>
<dbReference type="GO" id="GO:0008199">
    <property type="term" value="F:ferric iron binding"/>
    <property type="evidence" value="ECO:0007669"/>
    <property type="project" value="InterPro"/>
</dbReference>
<dbReference type="InterPro" id="IPR012347">
    <property type="entry name" value="Ferritin-like"/>
</dbReference>
<dbReference type="InterPro" id="IPR009078">
    <property type="entry name" value="Ferritin-like_SF"/>
</dbReference>
<dbReference type="RefSeq" id="WP_123119870.1">
    <property type="nucleotide sequence ID" value="NZ_RJJR01000004.1"/>
</dbReference>
<dbReference type="InterPro" id="IPR023188">
    <property type="entry name" value="DPS_DNA-bd_CS"/>
</dbReference>
<dbReference type="InterPro" id="IPR002177">
    <property type="entry name" value="DPS_DNA-bd"/>
</dbReference>
<dbReference type="PRINTS" id="PR01346">
    <property type="entry name" value="HELNAPAPROT"/>
</dbReference>
<feature type="domain" description="Ferritin/DPS" evidence="4">
    <location>
        <begin position="37"/>
        <end position="174"/>
    </location>
</feature>
<keyword evidence="6" id="KW-1185">Reference proteome</keyword>
<feature type="region of interest" description="Disordered" evidence="3">
    <location>
        <begin position="1"/>
        <end position="28"/>
    </location>
</feature>
<dbReference type="AlphaFoldDB" id="A0A3M9NJK0"/>
<dbReference type="SUPFAM" id="SSF47240">
    <property type="entry name" value="Ferritin-like"/>
    <property type="match status" value="1"/>
</dbReference>
<evidence type="ECO:0000256" key="2">
    <source>
        <dbReference type="RuleBase" id="RU003875"/>
    </source>
</evidence>
<dbReference type="EMBL" id="RJJR01000004">
    <property type="protein sequence ID" value="RNI37881.1"/>
    <property type="molecule type" value="Genomic_DNA"/>
</dbReference>
<name>A0A3M9NJK0_9BACT</name>
<protein>
    <submittedName>
        <fullName evidence="5">DNA starvation/stationary phase protection protein</fullName>
    </submittedName>
</protein>
<dbReference type="PIRSF" id="PIRSF005900">
    <property type="entry name" value="Dps"/>
    <property type="match status" value="1"/>
</dbReference>
<dbReference type="Pfam" id="PF00210">
    <property type="entry name" value="Ferritin"/>
    <property type="match status" value="1"/>
</dbReference>
<dbReference type="PROSITE" id="PS00818">
    <property type="entry name" value="DPS_1"/>
    <property type="match status" value="1"/>
</dbReference>
<reference evidence="5 6" key="1">
    <citation type="submission" date="2018-11" db="EMBL/GenBank/DDBJ databases">
        <title>Draft genome sequence of Ferruginibacter sp. BO-59.</title>
        <authorList>
            <person name="Im W.T."/>
        </authorList>
    </citation>
    <scope>NUCLEOTIDE SEQUENCE [LARGE SCALE GENOMIC DNA]</scope>
    <source>
        <strain evidence="5 6">BO-59</strain>
    </source>
</reference>
<evidence type="ECO:0000313" key="5">
    <source>
        <dbReference type="EMBL" id="RNI37881.1"/>
    </source>
</evidence>
<proteinExistence type="inferred from homology"/>
<evidence type="ECO:0000313" key="6">
    <source>
        <dbReference type="Proteomes" id="UP000267223"/>
    </source>
</evidence>
<dbReference type="Gene3D" id="1.20.1260.10">
    <property type="match status" value="1"/>
</dbReference>
<dbReference type="CDD" id="cd01043">
    <property type="entry name" value="DPS"/>
    <property type="match status" value="1"/>
</dbReference>
<dbReference type="OrthoDB" id="9797023at2"/>
<evidence type="ECO:0000256" key="3">
    <source>
        <dbReference type="SAM" id="MobiDB-lite"/>
    </source>
</evidence>
<sequence length="182" mass="20753">MVKQADKNHEPKEKISTENQDNLNTGISKENSKKVAEALNKVLADEFVLYTKTLNFHWNIEGRDFHALHLFLDEQYNQLQTIIDSVAERIRKVGHFATGSMKEFLGNTSLKEHSGAASVSETMLEQLVSDHDAIIRKTRKLIDEFEEKYDDAGSSDFITGIMKEHEKMAWMLRASVPNQGTK</sequence>
<dbReference type="PANTHER" id="PTHR42932">
    <property type="entry name" value="GENERAL STRESS PROTEIN 20U"/>
    <property type="match status" value="1"/>
</dbReference>
<feature type="compositionally biased region" description="Basic and acidic residues" evidence="3">
    <location>
        <begin position="1"/>
        <end position="16"/>
    </location>
</feature>
<evidence type="ECO:0000256" key="1">
    <source>
        <dbReference type="ARBA" id="ARBA00009497"/>
    </source>
</evidence>
<dbReference type="InterPro" id="IPR008331">
    <property type="entry name" value="Ferritin_DPS_dom"/>
</dbReference>